<protein>
    <recommendedName>
        <fullName evidence="4">DUF4229 domain-containing protein</fullName>
    </recommendedName>
</protein>
<keyword evidence="3" id="KW-1185">Reference proteome</keyword>
<feature type="transmembrane region" description="Helical" evidence="1">
    <location>
        <begin position="12"/>
        <end position="35"/>
    </location>
</feature>
<evidence type="ECO:0008006" key="4">
    <source>
        <dbReference type="Google" id="ProtNLM"/>
    </source>
</evidence>
<proteinExistence type="predicted"/>
<gene>
    <name evidence="2" type="ORF">FXN61_23955</name>
</gene>
<feature type="transmembrane region" description="Helical" evidence="1">
    <location>
        <begin position="41"/>
        <end position="61"/>
    </location>
</feature>
<dbReference type="RefSeq" id="WP_167976358.1">
    <property type="nucleotide sequence ID" value="NZ_VSRL01000092.1"/>
</dbReference>
<keyword evidence="1" id="KW-0812">Transmembrane</keyword>
<name>A0ABX1FLK5_9PSEU</name>
<evidence type="ECO:0000313" key="3">
    <source>
        <dbReference type="Proteomes" id="UP001515943"/>
    </source>
</evidence>
<comment type="caution">
    <text evidence="2">The sequence shown here is derived from an EMBL/GenBank/DDBJ whole genome shotgun (WGS) entry which is preliminary data.</text>
</comment>
<keyword evidence="1" id="KW-1133">Transmembrane helix</keyword>
<dbReference type="EMBL" id="VSRL01000092">
    <property type="protein sequence ID" value="NKE59697.1"/>
    <property type="molecule type" value="Genomic_DNA"/>
</dbReference>
<sequence>MRIRSLAMLPFSLLWSLIKLLFWPGVIVVFCFYVLPASWFVFVLAAAGGYVVAVLLVWKVMARGKLASLGRGVVTVRETQKRGDRR</sequence>
<organism evidence="2 3">
    <name type="scientific">Lentzea indica</name>
    <dbReference type="NCBI Taxonomy" id="2604800"/>
    <lineage>
        <taxon>Bacteria</taxon>
        <taxon>Bacillati</taxon>
        <taxon>Actinomycetota</taxon>
        <taxon>Actinomycetes</taxon>
        <taxon>Pseudonocardiales</taxon>
        <taxon>Pseudonocardiaceae</taxon>
        <taxon>Lentzea</taxon>
    </lineage>
</organism>
<keyword evidence="1" id="KW-0472">Membrane</keyword>
<evidence type="ECO:0000256" key="1">
    <source>
        <dbReference type="SAM" id="Phobius"/>
    </source>
</evidence>
<reference evidence="2 3" key="1">
    <citation type="submission" date="2019-08" db="EMBL/GenBank/DDBJ databases">
        <title>Lentzea from Indian Himalayas.</title>
        <authorList>
            <person name="Mandal S."/>
            <person name="Mallick Gupta A."/>
            <person name="Maiti P.K."/>
            <person name="Sarkar J."/>
            <person name="Mandal S."/>
        </authorList>
    </citation>
    <scope>NUCLEOTIDE SEQUENCE [LARGE SCALE GENOMIC DNA]</scope>
    <source>
        <strain evidence="2 3">PSKA42</strain>
    </source>
</reference>
<accession>A0ABX1FLK5</accession>
<dbReference type="Proteomes" id="UP001515943">
    <property type="component" value="Unassembled WGS sequence"/>
</dbReference>
<evidence type="ECO:0000313" key="2">
    <source>
        <dbReference type="EMBL" id="NKE59697.1"/>
    </source>
</evidence>